<protein>
    <submittedName>
        <fullName evidence="2">Uncharacterized protein</fullName>
    </submittedName>
</protein>
<evidence type="ECO:0000313" key="2">
    <source>
        <dbReference type="EMBL" id="PVD38298.1"/>
    </source>
</evidence>
<keyword evidence="3" id="KW-1185">Reference proteome</keyword>
<proteinExistence type="predicted"/>
<evidence type="ECO:0000313" key="3">
    <source>
        <dbReference type="Proteomes" id="UP000245119"/>
    </source>
</evidence>
<feature type="chain" id="PRO_5015657424" evidence="1">
    <location>
        <begin position="16"/>
        <end position="114"/>
    </location>
</feature>
<dbReference type="EMBL" id="PZQS01000001">
    <property type="protein sequence ID" value="PVD38298.1"/>
    <property type="molecule type" value="Genomic_DNA"/>
</dbReference>
<dbReference type="Proteomes" id="UP000245119">
    <property type="component" value="Linkage Group LG1"/>
</dbReference>
<dbReference type="AlphaFoldDB" id="A0A2T7PY19"/>
<evidence type="ECO:0000256" key="1">
    <source>
        <dbReference type="SAM" id="SignalP"/>
    </source>
</evidence>
<accession>A0A2T7PY19</accession>
<reference evidence="2 3" key="1">
    <citation type="submission" date="2018-04" db="EMBL/GenBank/DDBJ databases">
        <title>The genome of golden apple snail Pomacea canaliculata provides insight into stress tolerance and invasive adaptation.</title>
        <authorList>
            <person name="Liu C."/>
            <person name="Liu B."/>
            <person name="Ren Y."/>
            <person name="Zhang Y."/>
            <person name="Wang H."/>
            <person name="Li S."/>
            <person name="Jiang F."/>
            <person name="Yin L."/>
            <person name="Zhang G."/>
            <person name="Qian W."/>
            <person name="Fan W."/>
        </authorList>
    </citation>
    <scope>NUCLEOTIDE SEQUENCE [LARGE SCALE GENOMIC DNA]</scope>
    <source>
        <strain evidence="2">SZHN2017</strain>
        <tissue evidence="2">Muscle</tissue>
    </source>
</reference>
<sequence>MISLLALIDFASVRAVMTSMHCDNGRLANGICVFREQALKRVLAQRKRFPAVAKMKQEECSRQDWQAEGEIHPFFKSVTAASRPGLEHIPKRADEMIDENSEDSLIASNTVTSS</sequence>
<name>A0A2T7PY19_POMCA</name>
<gene>
    <name evidence="2" type="ORF">C0Q70_00910</name>
</gene>
<organism evidence="2 3">
    <name type="scientific">Pomacea canaliculata</name>
    <name type="common">Golden apple snail</name>
    <dbReference type="NCBI Taxonomy" id="400727"/>
    <lineage>
        <taxon>Eukaryota</taxon>
        <taxon>Metazoa</taxon>
        <taxon>Spiralia</taxon>
        <taxon>Lophotrochozoa</taxon>
        <taxon>Mollusca</taxon>
        <taxon>Gastropoda</taxon>
        <taxon>Caenogastropoda</taxon>
        <taxon>Architaenioglossa</taxon>
        <taxon>Ampullarioidea</taxon>
        <taxon>Ampullariidae</taxon>
        <taxon>Pomacea</taxon>
    </lineage>
</organism>
<comment type="caution">
    <text evidence="2">The sequence shown here is derived from an EMBL/GenBank/DDBJ whole genome shotgun (WGS) entry which is preliminary data.</text>
</comment>
<feature type="signal peptide" evidence="1">
    <location>
        <begin position="1"/>
        <end position="15"/>
    </location>
</feature>
<keyword evidence="1" id="KW-0732">Signal</keyword>